<keyword evidence="4 6" id="KW-0862">Zinc</keyword>
<dbReference type="InterPro" id="IPR051156">
    <property type="entry name" value="Mito/Outer_Membr_Metalloprot"/>
</dbReference>
<dbReference type="Proteomes" id="UP000245577">
    <property type="component" value="Unassembled WGS sequence"/>
</dbReference>
<proteinExistence type="inferred from homology"/>
<dbReference type="OrthoDB" id="11143at2157"/>
<evidence type="ECO:0000256" key="4">
    <source>
        <dbReference type="ARBA" id="ARBA00022833"/>
    </source>
</evidence>
<comment type="cofactor">
    <cofactor evidence="6">
        <name>Zn(2+)</name>
        <dbReference type="ChEBI" id="CHEBI:29105"/>
    </cofactor>
    <text evidence="6">Binds 1 zinc ion per subunit.</text>
</comment>
<evidence type="ECO:0000313" key="11">
    <source>
        <dbReference type="Proteomes" id="UP000245577"/>
    </source>
</evidence>
<dbReference type="CDD" id="cd07331">
    <property type="entry name" value="M48C_Oma1_like"/>
    <property type="match status" value="1"/>
</dbReference>
<dbReference type="GO" id="GO:0016020">
    <property type="term" value="C:membrane"/>
    <property type="evidence" value="ECO:0007669"/>
    <property type="project" value="TreeGrafter"/>
</dbReference>
<feature type="domain" description="Peptidase M48" evidence="7">
    <location>
        <begin position="63"/>
        <end position="250"/>
    </location>
</feature>
<keyword evidence="11" id="KW-1185">Reference proteome</keyword>
<comment type="caution">
    <text evidence="10">The sequence shown here is derived from an EMBL/GenBank/DDBJ whole genome shotgun (WGS) entry which is preliminary data.</text>
</comment>
<name>A0A2U1S9G1_9EURY</name>
<dbReference type="SUPFAM" id="SSF161187">
    <property type="entry name" value="YfgJ-like"/>
    <property type="match status" value="1"/>
</dbReference>
<keyword evidence="2" id="KW-0479">Metal-binding</keyword>
<protein>
    <submittedName>
        <fullName evidence="10">Beta-barrel assembly-enhancing protease</fullName>
        <ecNumber evidence="10">3.4.-.-</ecNumber>
    </submittedName>
</protein>
<comment type="similarity">
    <text evidence="6">Belongs to the peptidase M48 family.</text>
</comment>
<feature type="domain" description="Putative zinc-ribbon" evidence="9">
    <location>
        <begin position="378"/>
        <end position="400"/>
    </location>
</feature>
<dbReference type="PANTHER" id="PTHR22726">
    <property type="entry name" value="METALLOENDOPEPTIDASE OMA1"/>
    <property type="match status" value="1"/>
</dbReference>
<evidence type="ECO:0000256" key="1">
    <source>
        <dbReference type="ARBA" id="ARBA00022670"/>
    </source>
</evidence>
<dbReference type="GO" id="GO:0051603">
    <property type="term" value="P:proteolysis involved in protein catabolic process"/>
    <property type="evidence" value="ECO:0007669"/>
    <property type="project" value="TreeGrafter"/>
</dbReference>
<evidence type="ECO:0000256" key="3">
    <source>
        <dbReference type="ARBA" id="ARBA00022801"/>
    </source>
</evidence>
<dbReference type="AlphaFoldDB" id="A0A2U1S9G1"/>
<evidence type="ECO:0000256" key="2">
    <source>
        <dbReference type="ARBA" id="ARBA00022723"/>
    </source>
</evidence>
<dbReference type="GO" id="GO:0046872">
    <property type="term" value="F:metal ion binding"/>
    <property type="evidence" value="ECO:0007669"/>
    <property type="project" value="UniProtKB-KW"/>
</dbReference>
<feature type="domain" description="DZANK-type" evidence="8">
    <location>
        <begin position="320"/>
        <end position="370"/>
    </location>
</feature>
<dbReference type="EC" id="3.4.-.-" evidence="10"/>
<keyword evidence="1 6" id="KW-0645">Protease</keyword>
<reference evidence="10 11" key="1">
    <citation type="submission" date="2017-03" db="EMBL/GenBank/DDBJ databases">
        <title>Genome sequence of Methanobrevibacter wosei.</title>
        <authorList>
            <person name="Poehlein A."/>
            <person name="Seedorf H."/>
            <person name="Daniel R."/>
        </authorList>
    </citation>
    <scope>NUCLEOTIDE SEQUENCE [LARGE SCALE GENOMIC DNA]</scope>
    <source>
        <strain evidence="10 11">DSM 11979</strain>
    </source>
</reference>
<evidence type="ECO:0000259" key="8">
    <source>
        <dbReference type="Pfam" id="PF12773"/>
    </source>
</evidence>
<organism evidence="10 11">
    <name type="scientific">Methanobrevibacter woesei</name>
    <dbReference type="NCBI Taxonomy" id="190976"/>
    <lineage>
        <taxon>Archaea</taxon>
        <taxon>Methanobacteriati</taxon>
        <taxon>Methanobacteriota</taxon>
        <taxon>Methanomada group</taxon>
        <taxon>Methanobacteria</taxon>
        <taxon>Methanobacteriales</taxon>
        <taxon>Methanobacteriaceae</taxon>
        <taxon>Methanobrevibacter</taxon>
    </lineage>
</organism>
<dbReference type="RefSeq" id="WP_116669030.1">
    <property type="nucleotide sequence ID" value="NZ_MZGU01000002.1"/>
</dbReference>
<dbReference type="Pfam" id="PF12773">
    <property type="entry name" value="DZR"/>
    <property type="match status" value="1"/>
</dbReference>
<keyword evidence="5 6" id="KW-0482">Metalloprotease</keyword>
<evidence type="ECO:0000256" key="5">
    <source>
        <dbReference type="ARBA" id="ARBA00023049"/>
    </source>
</evidence>
<evidence type="ECO:0000256" key="6">
    <source>
        <dbReference type="RuleBase" id="RU003983"/>
    </source>
</evidence>
<keyword evidence="3 6" id="KW-0378">Hydrolase</keyword>
<dbReference type="Pfam" id="PF13248">
    <property type="entry name" value="Zn_ribbon_3"/>
    <property type="match status" value="1"/>
</dbReference>
<evidence type="ECO:0000313" key="10">
    <source>
        <dbReference type="EMBL" id="PWB87089.1"/>
    </source>
</evidence>
<accession>A0A2U1S9G1</accession>
<sequence length="402" mass="44955">MSKDERSSVNPFTGKSHLDLLDDDKFLKDCYNEYYKMIEEWEILDNTDNGKLVSEISYNLIKAVEEYLAKIGRSDYTKDYYDWEFHLVANDTVNAFCMPGGKIVMFSGMLPIAQDANNIAFILGHEMAHALLDHSRTRISAQNTKDTLANVARIGSIGLSLFGLGELGAITRVATEVADVGSEFFLMKPFGRQHELEADKLGMMIVHWAGYDISNIPEFWQRVSAQGANNFDFFSTHPSDDKRIAAMRELIVEIENGKDVINTPVLSDGSSTTQIKVNNTSNNSQTFTQDSPKNHEEYTNSPDIIASETETINQKSVSKCPKCGFDIYPEDKFCINCGEKIKKEKNENNLKCPTCGGIVKKEDKFCFNCGTKLNFQMNCPSCGKPIKASDKFCGNCGSKIQS</sequence>
<dbReference type="Gene3D" id="3.30.2010.10">
    <property type="entry name" value="Metalloproteases ('zincins'), catalytic domain"/>
    <property type="match status" value="1"/>
</dbReference>
<dbReference type="InterPro" id="IPR059113">
    <property type="entry name" value="Znf_ribbon"/>
</dbReference>
<dbReference type="PANTHER" id="PTHR22726:SF1">
    <property type="entry name" value="METALLOENDOPEPTIDASE OMA1, MITOCHONDRIAL"/>
    <property type="match status" value="1"/>
</dbReference>
<dbReference type="GO" id="GO:0004222">
    <property type="term" value="F:metalloendopeptidase activity"/>
    <property type="evidence" value="ECO:0007669"/>
    <property type="project" value="InterPro"/>
</dbReference>
<evidence type="ECO:0000259" key="9">
    <source>
        <dbReference type="Pfam" id="PF13248"/>
    </source>
</evidence>
<gene>
    <name evidence="10" type="primary">bepA</name>
    <name evidence="10" type="ORF">MBBWO_02060</name>
</gene>
<evidence type="ECO:0000259" key="7">
    <source>
        <dbReference type="Pfam" id="PF01435"/>
    </source>
</evidence>
<dbReference type="EMBL" id="MZGU01000002">
    <property type="protein sequence ID" value="PWB87089.1"/>
    <property type="molecule type" value="Genomic_DNA"/>
</dbReference>
<dbReference type="InterPro" id="IPR025874">
    <property type="entry name" value="DZR"/>
</dbReference>
<dbReference type="Pfam" id="PF01435">
    <property type="entry name" value="Peptidase_M48"/>
    <property type="match status" value="1"/>
</dbReference>
<dbReference type="InterPro" id="IPR001915">
    <property type="entry name" value="Peptidase_M48"/>
</dbReference>